<evidence type="ECO:0000259" key="9">
    <source>
        <dbReference type="Pfam" id="PF00857"/>
    </source>
</evidence>
<dbReference type="NCBIfam" id="NF008623">
    <property type="entry name" value="PRK11609.1"/>
    <property type="match status" value="1"/>
</dbReference>
<evidence type="ECO:0000256" key="4">
    <source>
        <dbReference type="ARBA" id="ARBA00022801"/>
    </source>
</evidence>
<accession>A0A370GZ65</accession>
<evidence type="ECO:0000256" key="3">
    <source>
        <dbReference type="ARBA" id="ARBA00022723"/>
    </source>
</evidence>
<dbReference type="InterPro" id="IPR052347">
    <property type="entry name" value="Isochorismatase_Nicotinamidase"/>
</dbReference>
<keyword evidence="4" id="KW-0378">Hydrolase</keyword>
<dbReference type="OrthoDB" id="9791276at2"/>
<evidence type="ECO:0000256" key="5">
    <source>
        <dbReference type="ARBA" id="ARBA00037900"/>
    </source>
</evidence>
<dbReference type="Gene3D" id="3.40.50.850">
    <property type="entry name" value="Isochorismatase-like"/>
    <property type="match status" value="1"/>
</dbReference>
<dbReference type="SUPFAM" id="SSF52499">
    <property type="entry name" value="Isochorismatase-like hydrolases"/>
    <property type="match status" value="1"/>
</dbReference>
<dbReference type="RefSeq" id="WP_114833315.1">
    <property type="nucleotide sequence ID" value="NZ_LR699114.1"/>
</dbReference>
<evidence type="ECO:0000313" key="11">
    <source>
        <dbReference type="Proteomes" id="UP000254720"/>
    </source>
</evidence>
<dbReference type="EC" id="3.5.1.19" evidence="6"/>
<dbReference type="FunFam" id="3.40.50.850:FF:000006">
    <property type="entry name" value="Bifunctional pyrazinamidase/nicotinamidase"/>
    <property type="match status" value="1"/>
</dbReference>
<dbReference type="GO" id="GO:0046872">
    <property type="term" value="F:metal ion binding"/>
    <property type="evidence" value="ECO:0007669"/>
    <property type="project" value="UniProtKB-KW"/>
</dbReference>
<evidence type="ECO:0000313" key="10">
    <source>
        <dbReference type="EMBL" id="RDI48800.1"/>
    </source>
</evidence>
<keyword evidence="3" id="KW-0479">Metal-binding</keyword>
<dbReference type="GO" id="GO:0008936">
    <property type="term" value="F:nicotinamidase activity"/>
    <property type="evidence" value="ECO:0007669"/>
    <property type="project" value="UniProtKB-EC"/>
</dbReference>
<keyword evidence="2" id="KW-0662">Pyridine nucleotide biosynthesis</keyword>
<organism evidence="10 11">
    <name type="scientific">Aquicella lusitana</name>
    <dbReference type="NCBI Taxonomy" id="254246"/>
    <lineage>
        <taxon>Bacteria</taxon>
        <taxon>Pseudomonadati</taxon>
        <taxon>Pseudomonadota</taxon>
        <taxon>Gammaproteobacteria</taxon>
        <taxon>Legionellales</taxon>
        <taxon>Coxiellaceae</taxon>
        <taxon>Aquicella</taxon>
    </lineage>
</organism>
<reference evidence="10 11" key="1">
    <citation type="submission" date="2018-07" db="EMBL/GenBank/DDBJ databases">
        <title>Genomic Encyclopedia of Type Strains, Phase IV (KMG-IV): sequencing the most valuable type-strain genomes for metagenomic binning, comparative biology and taxonomic classification.</title>
        <authorList>
            <person name="Goeker M."/>
        </authorList>
    </citation>
    <scope>NUCLEOTIDE SEQUENCE [LARGE SCALE GENOMIC DNA]</scope>
    <source>
        <strain evidence="10 11">DSM 16500</strain>
    </source>
</reference>
<dbReference type="GO" id="GO:0019363">
    <property type="term" value="P:pyridine nucleotide biosynthetic process"/>
    <property type="evidence" value="ECO:0007669"/>
    <property type="project" value="UniProtKB-KW"/>
</dbReference>
<keyword evidence="11" id="KW-1185">Reference proteome</keyword>
<dbReference type="AlphaFoldDB" id="A0A370GZ65"/>
<dbReference type="Proteomes" id="UP000254720">
    <property type="component" value="Unassembled WGS sequence"/>
</dbReference>
<evidence type="ECO:0000256" key="8">
    <source>
        <dbReference type="ARBA" id="ARBA00072277"/>
    </source>
</evidence>
<dbReference type="EMBL" id="QQAX01000001">
    <property type="protein sequence ID" value="RDI48800.1"/>
    <property type="molecule type" value="Genomic_DNA"/>
</dbReference>
<comment type="pathway">
    <text evidence="5">Cofactor biosynthesis; nicotinate biosynthesis; nicotinate from nicotinamide: step 1/1.</text>
</comment>
<dbReference type="InterPro" id="IPR000868">
    <property type="entry name" value="Isochorismatase-like_dom"/>
</dbReference>
<dbReference type="InterPro" id="IPR036380">
    <property type="entry name" value="Isochorismatase-like_sf"/>
</dbReference>
<name>A0A370GZ65_9COXI</name>
<dbReference type="Pfam" id="PF00857">
    <property type="entry name" value="Isochorismatase"/>
    <property type="match status" value="1"/>
</dbReference>
<protein>
    <recommendedName>
        <fullName evidence="8">Nicotinamidase</fullName>
        <ecNumber evidence="6">3.5.1.19</ecNumber>
    </recommendedName>
    <alternativeName>
        <fullName evidence="7">Nicotinamide deamidase</fullName>
    </alternativeName>
</protein>
<comment type="caution">
    <text evidence="10">The sequence shown here is derived from an EMBL/GenBank/DDBJ whole genome shotgun (WGS) entry which is preliminary data.</text>
</comment>
<evidence type="ECO:0000256" key="6">
    <source>
        <dbReference type="ARBA" id="ARBA00039017"/>
    </source>
</evidence>
<proteinExistence type="inferred from homology"/>
<evidence type="ECO:0000256" key="1">
    <source>
        <dbReference type="ARBA" id="ARBA00006336"/>
    </source>
</evidence>
<dbReference type="CDD" id="cd01011">
    <property type="entry name" value="nicotinamidase"/>
    <property type="match status" value="1"/>
</dbReference>
<comment type="similarity">
    <text evidence="1">Belongs to the isochorismatase family.</text>
</comment>
<evidence type="ECO:0000256" key="7">
    <source>
        <dbReference type="ARBA" id="ARBA00043224"/>
    </source>
</evidence>
<evidence type="ECO:0000256" key="2">
    <source>
        <dbReference type="ARBA" id="ARBA00022642"/>
    </source>
</evidence>
<dbReference type="PANTHER" id="PTHR11080:SF2">
    <property type="entry name" value="LD05707P"/>
    <property type="match status" value="1"/>
</dbReference>
<dbReference type="PANTHER" id="PTHR11080">
    <property type="entry name" value="PYRAZINAMIDASE/NICOTINAMIDASE"/>
    <property type="match status" value="1"/>
</dbReference>
<gene>
    <name evidence="10" type="ORF">C8D86_10179</name>
</gene>
<sequence>MAKKKALIMVDLQNDFCEGGHLAVPGGDEVIPLANQLQDYFDLVVATQDWHPQDHMSFASNHPAYGIGDVIVVDEIPQVLWPDHCVQHSKGAEFHPDLNTQKIEKIFHKGTDKKIDSYSAFFDNAHRRSTGLGEYLRSKEIEDVYIMGLATDYCVKYSSLDAAHLGFNVYVIEDACRGVELNPGDVARSWEEMRESGAHVVHSSDILKADEGTPARL</sequence>
<feature type="domain" description="Isochorismatase-like" evidence="9">
    <location>
        <begin position="6"/>
        <end position="203"/>
    </location>
</feature>